<dbReference type="EMBL" id="VOIH02000009">
    <property type="protein sequence ID" value="KAF3438407.1"/>
    <property type="molecule type" value="Genomic_DNA"/>
</dbReference>
<evidence type="ECO:0000256" key="5">
    <source>
        <dbReference type="ARBA" id="ARBA00022527"/>
    </source>
</evidence>
<keyword evidence="12 22" id="KW-0547">Nucleotide-binding</keyword>
<keyword evidence="15 23" id="KW-1133">Transmembrane helix</keyword>
<comment type="subcellular location">
    <subcellularLocation>
        <location evidence="1">Cell membrane</location>
        <topology evidence="1">Single-pass membrane protein</topology>
    </subcellularLocation>
</comment>
<dbReference type="CDD" id="cd14066">
    <property type="entry name" value="STKc_IRAK"/>
    <property type="match status" value="1"/>
</dbReference>
<dbReference type="Proteomes" id="UP000796880">
    <property type="component" value="Unassembled WGS sequence"/>
</dbReference>
<name>A0A8K0DVS1_9ROSA</name>
<dbReference type="FunFam" id="1.10.510.10:FF:000358">
    <property type="entry name" value="Putative leucine-rich repeat receptor-like serine/threonine-protein kinase"/>
    <property type="match status" value="1"/>
</dbReference>
<evidence type="ECO:0000256" key="4">
    <source>
        <dbReference type="ARBA" id="ARBA00022475"/>
    </source>
</evidence>
<evidence type="ECO:0000256" key="9">
    <source>
        <dbReference type="ARBA" id="ARBA00022692"/>
    </source>
</evidence>
<dbReference type="InterPro" id="IPR032675">
    <property type="entry name" value="LRR_dom_sf"/>
</dbReference>
<keyword evidence="17" id="KW-0675">Receptor</keyword>
<evidence type="ECO:0000256" key="2">
    <source>
        <dbReference type="ARBA" id="ARBA00008356"/>
    </source>
</evidence>
<dbReference type="PROSITE" id="PS50011">
    <property type="entry name" value="PROTEIN_KINASE_DOM"/>
    <property type="match status" value="1"/>
</dbReference>
<evidence type="ECO:0000256" key="14">
    <source>
        <dbReference type="ARBA" id="ARBA00022840"/>
    </source>
</evidence>
<dbReference type="Pfam" id="PF16679">
    <property type="entry name" value="CDT1_C"/>
    <property type="match status" value="1"/>
</dbReference>
<dbReference type="InterPro" id="IPR036390">
    <property type="entry name" value="WH_DNA-bd_sf"/>
</dbReference>
<dbReference type="SMART" id="SM00365">
    <property type="entry name" value="LRR_SD22"/>
    <property type="match status" value="6"/>
</dbReference>
<dbReference type="PANTHER" id="PTHR48056">
    <property type="entry name" value="LRR RECEPTOR-LIKE SERINE/THREONINE-PROTEIN KINASE-RELATED"/>
    <property type="match status" value="1"/>
</dbReference>
<keyword evidence="6" id="KW-0597">Phosphoprotein</keyword>
<keyword evidence="9 23" id="KW-0812">Transmembrane</keyword>
<evidence type="ECO:0000256" key="21">
    <source>
        <dbReference type="ARBA" id="ARBA00048679"/>
    </source>
</evidence>
<sequence>MDKKIVEDDWQNVMDLRSKNNFLVGEKSTALSPAPVKKPGTVENKYLESTIACQTPDKTNEPLHRTIQEGVLKLPEKYRKIAELFDHLNFSLRLLGLLKRVATFQNISTQVEVLSKRNFSSKHLAQMKYIFPEALQIEKILIHDKKTLCMQPDMKITLQFDVVEGHCEVSDFVALRQVFSLRLYNFFMLHPEAIDVPEAILPEPFTQRSQITIPEKLPVDSLVECQATSIRSEMERVIPIFSKNFSHSAIVAETGVWSISSCISDEDTKTGLLKESPGTGSKFTNKNPVVELNYNKFSVGPGIFDSPLVKLTSSDDSPKTETPAQSIPNRFVPSCEMNQKMMGSQKSTSCCKPTKRVLDFSHSEGDESALGYSVDEPNCYKVIHQDISRAEEGFFGDGNTSALLQETEQNLVCISKDCKRSQTHELDCQHISPCLADMDVLIHSIFKSVNYTSITKEELVYKIIVNNFDIVEKREVEEHINRLEKLVPDWISREIAPSGDILYKQVKQLVDMVLSPPQGMVPPGWEKNDLLIFFATLFYKVWSFRNRKLHEGYFNPFWAVMEIKWAVEEFTGFQSRVADNSEDTHPAETVLKWEPPAHGWLKINVDAATKDVGCAISMVVEALAWASDYAEVCGWVNINFEMDAKEVVETILMDEEPGNWFSLDTLMTVQRRFAKHTWNLSWKPRETNTVADLTAKFSLSNHVSFFIDEYSVDELPSSLVDCLRMDKVAAGFFHGFLPKQLAGLRRLKFIDFGYNNLRGQIPWWFGSFPKLQVLNLTGNQFSGSIPTSICNNLSFLQMLDLSENQLSGRIPKEIGNLTMLKTLYLSHNNLSKEIPEEIGSFKVIENLAVEDNMLAGPIPWIIFNISSLKALGFTYNELSGVLPDQICQNLGVLVGLYLSSNNLSGPIPSKWLQCKELQFLSLSYNLFIGSIPASIGNLTKLNILYLGHNNLKGHLPGEIGHITELEFLAAESNALIGPIPLVIFNNMSSLKVLSLINNKLTGSLPDNLCHNLPTLQGIFLAYNQLDGPIPSQLLQCEELQNLVLADNGFAGSIPTSITNLTNLKNLDLGSNNLTGMIPEEIGDLYNLEILSFELNHLNGRIPFKLFNISTMKKIGLTGNQLYGHFSSSTSFPLPNLEELAIGMNNFSGSILHFVSNASQLTRLDVAVNSFSGSLTYTIGRLRKLQWLSLSSNNFIRDSSGLDGFFTSLAKYCKDLTRLDLTNNILLNSTFPNSVGNISSLEYLRVTNCTMRGNIPSDFGNLTSLTTLGLDSNELSGSIPPSIGRLNKLQGLFLDDNHLQGFVSSEICQLDSLVDLFLANNVLFGHIPTCLGNLTSLRHLYLYSNELNSTIPTSLWSIENILNLDMSSNSLVGSLHPGIGSLKVVVAIDLSNNKLSGKIPDSIGDLQYLVNFSLARNRLEGLIPTSLGNLISLELLDLSRNNLSGVIPKSFETLSRLAIFNVSVNHLRGEIPTGGPFANFSSSSFMQNDGLCGALRLQVLPCKTSVGKRSNAWKYVVAGVTTTVFIVLILFLVFRIRNKNNNTENADLLPVATLREISYKELVEATDGFDGANSLGTGSSGSVYRGKLNDGKDIAIKVFNLEHETTLTRFNNECEVLFNLRHRNIIRIISIHNSRTDFKALILEYMPLGSLENWLHNNENDNSLSMLLRLSIIIDVASALDYLHHGYSTSIVHSDIKPSNILLDNDMVAHVADFGNAKLLNTTEIDTMVQTATLATIGYMAPEYGQDGIVSTRGDVYSYGIVLMEIFTRKKPTDNMFNGDLSLMKWVEESLPHNVTEVVDTNLIGENFSAVKDCVSSIMELALNCVAESPEERKLIKDVLAALCGIRVKFLKDIQDQPSTSRMATDRRLPGRQRR</sequence>
<evidence type="ECO:0000256" key="19">
    <source>
        <dbReference type="ARBA" id="ARBA00023306"/>
    </source>
</evidence>
<dbReference type="SUPFAM" id="SSF56112">
    <property type="entry name" value="Protein kinase-like (PK-like)"/>
    <property type="match status" value="1"/>
</dbReference>
<keyword evidence="19" id="KW-0131">Cell cycle</keyword>
<feature type="binding site" evidence="22">
    <location>
        <position position="1596"/>
    </location>
    <ligand>
        <name>ATP</name>
        <dbReference type="ChEBI" id="CHEBI:30616"/>
    </ligand>
</feature>
<reference evidence="25" key="1">
    <citation type="submission" date="2020-03" db="EMBL/GenBank/DDBJ databases">
        <title>A high-quality chromosome-level genome assembly of a woody plant with both climbing and erect habits, Rhamnella rubrinervis.</title>
        <authorList>
            <person name="Lu Z."/>
            <person name="Yang Y."/>
            <person name="Zhu X."/>
            <person name="Sun Y."/>
        </authorList>
    </citation>
    <scope>NUCLEOTIDE SEQUENCE</scope>
    <source>
        <strain evidence="25">BYM</strain>
        <tissue evidence="25">Leaf</tissue>
    </source>
</reference>
<keyword evidence="13" id="KW-0418">Kinase</keyword>
<dbReference type="InterPro" id="IPR011009">
    <property type="entry name" value="Kinase-like_dom_sf"/>
</dbReference>
<dbReference type="InterPro" id="IPR000719">
    <property type="entry name" value="Prot_kinase_dom"/>
</dbReference>
<dbReference type="InterPro" id="IPR008271">
    <property type="entry name" value="Ser/Thr_kinase_AS"/>
</dbReference>
<dbReference type="GO" id="GO:0033612">
    <property type="term" value="F:receptor serine/threonine kinase binding"/>
    <property type="evidence" value="ECO:0007669"/>
    <property type="project" value="TreeGrafter"/>
</dbReference>
<gene>
    <name evidence="25" type="ORF">FNV43_RR21169</name>
</gene>
<dbReference type="Gene3D" id="3.80.10.10">
    <property type="entry name" value="Ribonuclease Inhibitor"/>
    <property type="match status" value="3"/>
</dbReference>
<dbReference type="PANTHER" id="PTHR48056:SF73">
    <property type="entry name" value="LRR RECEPTOR-LIKE SERINE_THREONINE-PROTEIN KINASE EFR"/>
    <property type="match status" value="1"/>
</dbReference>
<dbReference type="InterPro" id="IPR050647">
    <property type="entry name" value="Plant_LRR-RLKs"/>
</dbReference>
<dbReference type="SMART" id="SM00220">
    <property type="entry name" value="S_TKc"/>
    <property type="match status" value="1"/>
</dbReference>
<dbReference type="SMART" id="SM00369">
    <property type="entry name" value="LRR_TYP"/>
    <property type="match status" value="12"/>
</dbReference>
<keyword evidence="18" id="KW-0325">Glycoprotein</keyword>
<evidence type="ECO:0000256" key="7">
    <source>
        <dbReference type="ARBA" id="ARBA00022614"/>
    </source>
</evidence>
<evidence type="ECO:0000256" key="10">
    <source>
        <dbReference type="ARBA" id="ARBA00022729"/>
    </source>
</evidence>
<evidence type="ECO:0000256" key="12">
    <source>
        <dbReference type="ARBA" id="ARBA00022741"/>
    </source>
</evidence>
<dbReference type="PRINTS" id="PR00019">
    <property type="entry name" value="LEURICHRPT"/>
</dbReference>
<dbReference type="GO" id="GO:0004674">
    <property type="term" value="F:protein serine/threonine kinase activity"/>
    <property type="evidence" value="ECO:0007669"/>
    <property type="project" value="UniProtKB-KW"/>
</dbReference>
<evidence type="ECO:0000259" key="24">
    <source>
        <dbReference type="PROSITE" id="PS50011"/>
    </source>
</evidence>
<dbReference type="GO" id="GO:0005886">
    <property type="term" value="C:plasma membrane"/>
    <property type="evidence" value="ECO:0007669"/>
    <property type="project" value="UniProtKB-SubCell"/>
</dbReference>
<keyword evidence="16 23" id="KW-0472">Membrane</keyword>
<dbReference type="GO" id="GO:0005524">
    <property type="term" value="F:ATP binding"/>
    <property type="evidence" value="ECO:0007669"/>
    <property type="project" value="UniProtKB-UniRule"/>
</dbReference>
<organism evidence="25 26">
    <name type="scientific">Rhamnella rubrinervis</name>
    <dbReference type="NCBI Taxonomy" id="2594499"/>
    <lineage>
        <taxon>Eukaryota</taxon>
        <taxon>Viridiplantae</taxon>
        <taxon>Streptophyta</taxon>
        <taxon>Embryophyta</taxon>
        <taxon>Tracheophyta</taxon>
        <taxon>Spermatophyta</taxon>
        <taxon>Magnoliopsida</taxon>
        <taxon>eudicotyledons</taxon>
        <taxon>Gunneridae</taxon>
        <taxon>Pentapetalae</taxon>
        <taxon>rosids</taxon>
        <taxon>fabids</taxon>
        <taxon>Rosales</taxon>
        <taxon>Rhamnaceae</taxon>
        <taxon>rhamnoid group</taxon>
        <taxon>Rhamneae</taxon>
        <taxon>Rhamnella</taxon>
    </lineage>
</organism>
<dbReference type="SMART" id="SM01075">
    <property type="entry name" value="CDT1"/>
    <property type="match status" value="1"/>
</dbReference>
<dbReference type="Pfam" id="PF08839">
    <property type="entry name" value="CDT1"/>
    <property type="match status" value="1"/>
</dbReference>
<keyword evidence="4" id="KW-1003">Cell membrane</keyword>
<accession>A0A8K0DVS1</accession>
<evidence type="ECO:0000256" key="20">
    <source>
        <dbReference type="ARBA" id="ARBA00047899"/>
    </source>
</evidence>
<comment type="catalytic activity">
    <reaction evidence="21">
        <text>L-seryl-[protein] + ATP = O-phospho-L-seryl-[protein] + ADP + H(+)</text>
        <dbReference type="Rhea" id="RHEA:17989"/>
        <dbReference type="Rhea" id="RHEA-COMP:9863"/>
        <dbReference type="Rhea" id="RHEA-COMP:11604"/>
        <dbReference type="ChEBI" id="CHEBI:15378"/>
        <dbReference type="ChEBI" id="CHEBI:29999"/>
        <dbReference type="ChEBI" id="CHEBI:30616"/>
        <dbReference type="ChEBI" id="CHEBI:83421"/>
        <dbReference type="ChEBI" id="CHEBI:456216"/>
        <dbReference type="EC" id="2.7.11.1"/>
    </reaction>
</comment>
<evidence type="ECO:0000256" key="16">
    <source>
        <dbReference type="ARBA" id="ARBA00023136"/>
    </source>
</evidence>
<keyword evidence="26" id="KW-1185">Reference proteome</keyword>
<keyword evidence="14 22" id="KW-0067">ATP-binding</keyword>
<dbReference type="InterPro" id="IPR038090">
    <property type="entry name" value="Cdt1_C_WH_dom_sf"/>
</dbReference>
<feature type="domain" description="Protein kinase" evidence="24">
    <location>
        <begin position="1568"/>
        <end position="1850"/>
    </location>
</feature>
<keyword evidence="11" id="KW-0677">Repeat</keyword>
<dbReference type="InterPro" id="IPR014939">
    <property type="entry name" value="CDT1_Gemini-bd-like"/>
</dbReference>
<dbReference type="Gene3D" id="1.10.10.1420">
    <property type="entry name" value="DNA replication factor Cdt1, C-terminal WH domain"/>
    <property type="match status" value="1"/>
</dbReference>
<evidence type="ECO:0000256" key="11">
    <source>
        <dbReference type="ARBA" id="ARBA00022737"/>
    </source>
</evidence>
<keyword evidence="10" id="KW-0732">Signal</keyword>
<dbReference type="InterPro" id="IPR055414">
    <property type="entry name" value="LRR_R13L4/SHOC2-like"/>
</dbReference>
<evidence type="ECO:0000256" key="1">
    <source>
        <dbReference type="ARBA" id="ARBA00004162"/>
    </source>
</evidence>
<evidence type="ECO:0000256" key="22">
    <source>
        <dbReference type="PROSITE-ProRule" id="PRU10141"/>
    </source>
</evidence>
<keyword evidence="5" id="KW-0723">Serine/threonine-protein kinase</keyword>
<evidence type="ECO:0000313" key="25">
    <source>
        <dbReference type="EMBL" id="KAF3438407.1"/>
    </source>
</evidence>
<dbReference type="FunFam" id="3.80.10.10:FF:000095">
    <property type="entry name" value="LRR receptor-like serine/threonine-protein kinase GSO1"/>
    <property type="match status" value="3"/>
</dbReference>
<evidence type="ECO:0000313" key="26">
    <source>
        <dbReference type="Proteomes" id="UP000796880"/>
    </source>
</evidence>
<dbReference type="InterPro" id="IPR001611">
    <property type="entry name" value="Leu-rich_rpt"/>
</dbReference>
<dbReference type="Gene3D" id="1.10.510.10">
    <property type="entry name" value="Transferase(Phosphotransferase) domain 1"/>
    <property type="match status" value="1"/>
</dbReference>
<keyword evidence="7" id="KW-0433">Leucine-rich repeat</keyword>
<evidence type="ECO:0000256" key="17">
    <source>
        <dbReference type="ARBA" id="ARBA00023170"/>
    </source>
</evidence>
<dbReference type="InterPro" id="IPR032054">
    <property type="entry name" value="Cdt1_C"/>
</dbReference>
<feature type="transmembrane region" description="Helical" evidence="23">
    <location>
        <begin position="1511"/>
        <end position="1533"/>
    </location>
</feature>
<evidence type="ECO:0000256" key="15">
    <source>
        <dbReference type="ARBA" id="ARBA00022989"/>
    </source>
</evidence>
<comment type="catalytic activity">
    <reaction evidence="20">
        <text>L-threonyl-[protein] + ATP = O-phospho-L-threonyl-[protein] + ADP + H(+)</text>
        <dbReference type="Rhea" id="RHEA:46608"/>
        <dbReference type="Rhea" id="RHEA-COMP:11060"/>
        <dbReference type="Rhea" id="RHEA-COMP:11605"/>
        <dbReference type="ChEBI" id="CHEBI:15378"/>
        <dbReference type="ChEBI" id="CHEBI:30013"/>
        <dbReference type="ChEBI" id="CHEBI:30616"/>
        <dbReference type="ChEBI" id="CHEBI:61977"/>
        <dbReference type="ChEBI" id="CHEBI:456216"/>
        <dbReference type="EC" id="2.7.11.1"/>
    </reaction>
</comment>
<dbReference type="SUPFAM" id="SSF52047">
    <property type="entry name" value="RNI-like"/>
    <property type="match status" value="1"/>
</dbReference>
<dbReference type="InterPro" id="IPR017441">
    <property type="entry name" value="Protein_kinase_ATP_BS"/>
</dbReference>
<comment type="caution">
    <text evidence="25">The sequence shown here is derived from an EMBL/GenBank/DDBJ whole genome shotgun (WGS) entry which is preliminary data.</text>
</comment>
<dbReference type="OrthoDB" id="676979at2759"/>
<dbReference type="Pfam" id="PF23598">
    <property type="entry name" value="LRR_14"/>
    <property type="match status" value="2"/>
</dbReference>
<dbReference type="InterPro" id="IPR003591">
    <property type="entry name" value="Leu-rich_rpt_typical-subtyp"/>
</dbReference>
<dbReference type="CDD" id="cd08674">
    <property type="entry name" value="Cdt1_m"/>
    <property type="match status" value="1"/>
</dbReference>
<dbReference type="EC" id="2.7.11.1" evidence="3"/>
<evidence type="ECO:0000256" key="8">
    <source>
        <dbReference type="ARBA" id="ARBA00022679"/>
    </source>
</evidence>
<comment type="similarity">
    <text evidence="2">Belongs to the Cdt1 family.</text>
</comment>
<keyword evidence="8" id="KW-0808">Transferase</keyword>
<evidence type="ECO:0000256" key="18">
    <source>
        <dbReference type="ARBA" id="ARBA00023180"/>
    </source>
</evidence>
<dbReference type="Gene3D" id="3.30.200.20">
    <property type="entry name" value="Phosphorylase Kinase, domain 1"/>
    <property type="match status" value="1"/>
</dbReference>
<dbReference type="SUPFAM" id="SSF46785">
    <property type="entry name" value="Winged helix' DNA-binding domain"/>
    <property type="match status" value="1"/>
</dbReference>
<evidence type="ECO:0000256" key="3">
    <source>
        <dbReference type="ARBA" id="ARBA00012513"/>
    </source>
</evidence>
<evidence type="ECO:0000256" key="23">
    <source>
        <dbReference type="SAM" id="Phobius"/>
    </source>
</evidence>
<dbReference type="SUPFAM" id="SSF52058">
    <property type="entry name" value="L domain-like"/>
    <property type="match status" value="2"/>
</dbReference>
<evidence type="ECO:0000256" key="6">
    <source>
        <dbReference type="ARBA" id="ARBA00022553"/>
    </source>
</evidence>
<proteinExistence type="inferred from homology"/>
<dbReference type="Pfam" id="PF13855">
    <property type="entry name" value="LRR_8"/>
    <property type="match status" value="1"/>
</dbReference>
<dbReference type="PROSITE" id="PS00108">
    <property type="entry name" value="PROTEIN_KINASE_ST"/>
    <property type="match status" value="1"/>
</dbReference>
<dbReference type="InterPro" id="IPR001245">
    <property type="entry name" value="Ser-Thr/Tyr_kinase_cat_dom"/>
</dbReference>
<protein>
    <recommendedName>
        <fullName evidence="3">non-specific serine/threonine protein kinase</fullName>
        <ecNumber evidence="3">2.7.11.1</ecNumber>
    </recommendedName>
</protein>
<dbReference type="Pfam" id="PF00560">
    <property type="entry name" value="LRR_1"/>
    <property type="match status" value="4"/>
</dbReference>
<evidence type="ECO:0000256" key="13">
    <source>
        <dbReference type="ARBA" id="ARBA00022777"/>
    </source>
</evidence>
<dbReference type="PROSITE" id="PS00107">
    <property type="entry name" value="PROTEIN_KINASE_ATP"/>
    <property type="match status" value="1"/>
</dbReference>
<dbReference type="Pfam" id="PF07714">
    <property type="entry name" value="PK_Tyr_Ser-Thr"/>
    <property type="match status" value="1"/>
</dbReference>